<dbReference type="EMBL" id="RJMB01000002">
    <property type="protein sequence ID" value="RNL86770.1"/>
    <property type="molecule type" value="Genomic_DNA"/>
</dbReference>
<keyword evidence="4" id="KW-1003">Cell membrane</keyword>
<dbReference type="PROSITE" id="PS50283">
    <property type="entry name" value="NA_SOLUT_SYMP_3"/>
    <property type="match status" value="1"/>
</dbReference>
<dbReference type="PANTHER" id="PTHR48086">
    <property type="entry name" value="SODIUM/PROLINE SYMPORTER-RELATED"/>
    <property type="match status" value="1"/>
</dbReference>
<dbReference type="Pfam" id="PF00474">
    <property type="entry name" value="SSF"/>
    <property type="match status" value="1"/>
</dbReference>
<feature type="transmembrane region" description="Helical" evidence="9">
    <location>
        <begin position="182"/>
        <end position="200"/>
    </location>
</feature>
<dbReference type="GO" id="GO:0022857">
    <property type="term" value="F:transmembrane transporter activity"/>
    <property type="evidence" value="ECO:0007669"/>
    <property type="project" value="InterPro"/>
</dbReference>
<dbReference type="InterPro" id="IPR038377">
    <property type="entry name" value="Na/Glc_symporter_sf"/>
</dbReference>
<evidence type="ECO:0000313" key="11">
    <source>
        <dbReference type="Proteomes" id="UP000269198"/>
    </source>
</evidence>
<feature type="transmembrane region" description="Helical" evidence="9">
    <location>
        <begin position="368"/>
        <end position="393"/>
    </location>
</feature>
<sequence>MSEIQLWTLIGIVVTFGLYIGIAWRSRVKETKGFYVAGQGIPTIANGAAIGADWMSAASFISMAGLIAFMGYDGAIYLMGWTGGYVLLALLLAPYLRKWGKFTVPEFVGDRYSEVVRAIAAVAAIIVSFTYVVGQMNGGGIVFGRFLNIDLQYGVMIASVVIFVYAVLGGMKSITWTQVAQYTVLIIAYLIPAVAVAQVMTGIPVPQVSFGQILDGLNDLSVQLGLEVYTDPFSTRPMIDIFLVTMALMIGTSGLPHVIIRFYTTKTVRGSRYSAFWALFFIALLYTTAPAVGAFTKFNLLDGVNGTPTDALPDWVSNWAATGLVSVNENADVVNTVSNDPDAGADLTVNNDILVLASPEIAGLPAPIVGLVAAGGMAAALSTAAGLLLVISSSVSHDLYFQRFRQNASDSERLLVGRIAMAAAIVVAAIMGVNPPAFVAEVVAFAFGMAAASFFPALVLGIFWKRCNAIGAASGMVVGLALTITYMIYTLEVFGTVANDHLLGVSPEGVGTIGALVNFVVTIVVSKLTTPPSEEVSEMVEGIRYPAVQRRSPAGS</sequence>
<keyword evidence="3" id="KW-0813">Transport</keyword>
<dbReference type="OrthoDB" id="9764416at2"/>
<evidence type="ECO:0000313" key="10">
    <source>
        <dbReference type="EMBL" id="RNL86770.1"/>
    </source>
</evidence>
<keyword evidence="11" id="KW-1185">Reference proteome</keyword>
<name>A0A3N0EFW4_9ACTN</name>
<comment type="subcellular location">
    <subcellularLocation>
        <location evidence="1">Membrane</location>
        <topology evidence="1">Multi-pass membrane protein</topology>
    </subcellularLocation>
</comment>
<dbReference type="Proteomes" id="UP000269198">
    <property type="component" value="Unassembled WGS sequence"/>
</dbReference>
<accession>A0A3N0EFW4</accession>
<feature type="transmembrane region" description="Helical" evidence="9">
    <location>
        <begin position="438"/>
        <end position="463"/>
    </location>
</feature>
<evidence type="ECO:0000256" key="5">
    <source>
        <dbReference type="ARBA" id="ARBA00022692"/>
    </source>
</evidence>
<gene>
    <name evidence="10" type="ORF">EFW17_02445</name>
</gene>
<evidence type="ECO:0000256" key="7">
    <source>
        <dbReference type="ARBA" id="ARBA00023136"/>
    </source>
</evidence>
<feature type="transmembrane region" description="Helical" evidence="9">
    <location>
        <begin position="153"/>
        <end position="170"/>
    </location>
</feature>
<proteinExistence type="inferred from homology"/>
<dbReference type="InterPro" id="IPR050277">
    <property type="entry name" value="Sodium:Solute_Symporter"/>
</dbReference>
<feature type="transmembrane region" description="Helical" evidence="9">
    <location>
        <begin position="470"/>
        <end position="489"/>
    </location>
</feature>
<evidence type="ECO:0000256" key="2">
    <source>
        <dbReference type="ARBA" id="ARBA00006434"/>
    </source>
</evidence>
<dbReference type="NCBIfam" id="TIGR03648">
    <property type="entry name" value="Na_symport_lg"/>
    <property type="match status" value="1"/>
</dbReference>
<dbReference type="RefSeq" id="WP_123199599.1">
    <property type="nucleotide sequence ID" value="NZ_RJMB01000002.1"/>
</dbReference>
<dbReference type="InterPro" id="IPR019899">
    <property type="entry name" value="Na/solute_symporter_VC_2705"/>
</dbReference>
<evidence type="ECO:0000256" key="9">
    <source>
        <dbReference type="SAM" id="Phobius"/>
    </source>
</evidence>
<dbReference type="GO" id="GO:0046942">
    <property type="term" value="P:carboxylic acid transport"/>
    <property type="evidence" value="ECO:0007669"/>
    <property type="project" value="UniProtKB-ARBA"/>
</dbReference>
<protein>
    <submittedName>
        <fullName evidence="10">Cation acetate symporter</fullName>
    </submittedName>
</protein>
<comment type="caution">
    <text evidence="10">The sequence shown here is derived from an EMBL/GenBank/DDBJ whole genome shotgun (WGS) entry which is preliminary data.</text>
</comment>
<reference evidence="10 11" key="1">
    <citation type="submission" date="2018-11" db="EMBL/GenBank/DDBJ databases">
        <title>The genome draft of YIM 96095.</title>
        <authorList>
            <person name="Tang S.-K."/>
            <person name="Chunyu W.-X."/>
            <person name="Feng Y.-Z."/>
        </authorList>
    </citation>
    <scope>NUCLEOTIDE SEQUENCE [LARGE SCALE GENOMIC DNA]</scope>
    <source>
        <strain evidence="10 11">YIM 96095</strain>
    </source>
</reference>
<feature type="transmembrane region" description="Helical" evidence="9">
    <location>
        <begin position="509"/>
        <end position="529"/>
    </location>
</feature>
<dbReference type="PANTHER" id="PTHR48086:SF5">
    <property type="entry name" value="NA(+):SOLUTE SYMPORTER (SSF FAMILY)"/>
    <property type="match status" value="1"/>
</dbReference>
<dbReference type="AlphaFoldDB" id="A0A3N0EFW4"/>
<feature type="transmembrane region" description="Helical" evidence="9">
    <location>
        <begin position="275"/>
        <end position="295"/>
    </location>
</feature>
<dbReference type="CDD" id="cd11480">
    <property type="entry name" value="SLC5sbd_u4"/>
    <property type="match status" value="1"/>
</dbReference>
<feature type="transmembrane region" description="Helical" evidence="9">
    <location>
        <begin position="75"/>
        <end position="95"/>
    </location>
</feature>
<keyword evidence="6 9" id="KW-1133">Transmembrane helix</keyword>
<feature type="transmembrane region" description="Helical" evidence="9">
    <location>
        <begin position="115"/>
        <end position="133"/>
    </location>
</feature>
<evidence type="ECO:0000256" key="8">
    <source>
        <dbReference type="RuleBase" id="RU362091"/>
    </source>
</evidence>
<evidence type="ECO:0000256" key="6">
    <source>
        <dbReference type="ARBA" id="ARBA00022989"/>
    </source>
</evidence>
<evidence type="ECO:0000256" key="1">
    <source>
        <dbReference type="ARBA" id="ARBA00004141"/>
    </source>
</evidence>
<dbReference type="GO" id="GO:0005886">
    <property type="term" value="C:plasma membrane"/>
    <property type="evidence" value="ECO:0007669"/>
    <property type="project" value="TreeGrafter"/>
</dbReference>
<evidence type="ECO:0000256" key="4">
    <source>
        <dbReference type="ARBA" id="ARBA00022475"/>
    </source>
</evidence>
<dbReference type="InterPro" id="IPR001734">
    <property type="entry name" value="Na/solute_symporter"/>
</dbReference>
<feature type="transmembrane region" description="Helical" evidence="9">
    <location>
        <begin position="44"/>
        <end position="69"/>
    </location>
</feature>
<evidence type="ECO:0000256" key="3">
    <source>
        <dbReference type="ARBA" id="ARBA00022448"/>
    </source>
</evidence>
<dbReference type="InterPro" id="IPR018212">
    <property type="entry name" value="Na/solute_symporter_CS"/>
</dbReference>
<dbReference type="Gene3D" id="1.20.1730.10">
    <property type="entry name" value="Sodium/glucose cotransporter"/>
    <property type="match status" value="1"/>
</dbReference>
<keyword evidence="7 9" id="KW-0472">Membrane</keyword>
<dbReference type="PROSITE" id="PS00457">
    <property type="entry name" value="NA_SOLUT_SYMP_2"/>
    <property type="match status" value="1"/>
</dbReference>
<feature type="transmembrane region" description="Helical" evidence="9">
    <location>
        <begin position="241"/>
        <end position="263"/>
    </location>
</feature>
<comment type="similarity">
    <text evidence="2 8">Belongs to the sodium:solute symporter (SSF) (TC 2.A.21) family.</text>
</comment>
<keyword evidence="5 9" id="KW-0812">Transmembrane</keyword>
<feature type="transmembrane region" description="Helical" evidence="9">
    <location>
        <begin position="414"/>
        <end position="432"/>
    </location>
</feature>
<feature type="transmembrane region" description="Helical" evidence="9">
    <location>
        <begin position="6"/>
        <end position="24"/>
    </location>
</feature>
<organism evidence="10 11">
    <name type="scientific">Halostreptopolyspora alba</name>
    <dbReference type="NCBI Taxonomy" id="2487137"/>
    <lineage>
        <taxon>Bacteria</taxon>
        <taxon>Bacillati</taxon>
        <taxon>Actinomycetota</taxon>
        <taxon>Actinomycetes</taxon>
        <taxon>Streptosporangiales</taxon>
        <taxon>Nocardiopsidaceae</taxon>
        <taxon>Halostreptopolyspora</taxon>
    </lineage>
</organism>